<evidence type="ECO:0000256" key="2">
    <source>
        <dbReference type="SAM" id="MobiDB-lite"/>
    </source>
</evidence>
<keyword evidence="5" id="KW-1185">Reference proteome</keyword>
<feature type="region of interest" description="Disordered" evidence="2">
    <location>
        <begin position="1"/>
        <end position="54"/>
    </location>
</feature>
<gene>
    <name evidence="4" type="ORF">FJTKL_10254</name>
</gene>
<dbReference type="InterPro" id="IPR027193">
    <property type="entry name" value="Noc4"/>
</dbReference>
<evidence type="ECO:0000313" key="5">
    <source>
        <dbReference type="Proteomes" id="UP001600888"/>
    </source>
</evidence>
<sequence>MPSAVGVRTGRRGAEEKTSKRKSPNATEPPKKRARSDSASSGHDQTEDDDEGGDPQAKILLLETAILESKRNYNNITTLLHIARVQDNDEDEALLATVALCRVFIRLLAAGSFLRRKNLAEKDVILVHWLRDRLAEYHEVLLLFLTSDDHALTALTLSMRLLKAHGQYPYREADEHSFPKVLLRDVVVALCRPGADQVRREFVEKFVDEYDDIRLYTFKAIHDKLAEQGAQSVSGSGSGSEHDGSFEAVFELLSSIEGVPQSREELVDFYVDPPKKQKVHELFSVSKHKKAAQDAWLALMGRDMTRDQRKRLLDIMSRVIAPWFTKPELLMDFLTDCYNSGGSMSLLALSGVFYLIQERNLDYPAFYTKLYSLLDADILHSKYRSRFFRLLDIFLASSHLPAALVASFIKRLARLSLNAPPSAIVTIIPWMYNLFKKHPTTTFMMHRIPRTEEEKEKLATEGMDDPFDPDVQDPMETHAIDSCIWEIVQLQSHYHPNVATIAKIVSEQFTKQFYNMEDFLDHSYASLLEAEMGKNIRKAPVVEFQIPKRIFLPHDAGSQAEDSLQAKLWDFSWSQIRE</sequence>
<dbReference type="EMBL" id="JBAWTH010000046">
    <property type="protein sequence ID" value="KAL2282869.1"/>
    <property type="molecule type" value="Genomic_DNA"/>
</dbReference>
<accession>A0ABR4EK96</accession>
<proteinExistence type="inferred from homology"/>
<feature type="domain" description="CCAAT-binding factor" evidence="3">
    <location>
        <begin position="345"/>
        <end position="502"/>
    </location>
</feature>
<evidence type="ECO:0000259" key="3">
    <source>
        <dbReference type="Pfam" id="PF03914"/>
    </source>
</evidence>
<protein>
    <recommendedName>
        <fullName evidence="3">CCAAT-binding factor domain-containing protein</fullName>
    </recommendedName>
</protein>
<evidence type="ECO:0000313" key="4">
    <source>
        <dbReference type="EMBL" id="KAL2282869.1"/>
    </source>
</evidence>
<reference evidence="4 5" key="1">
    <citation type="submission" date="2024-03" db="EMBL/GenBank/DDBJ databases">
        <title>A high-quality draft genome sequence of Diaporthe vaccinii, a causative agent of upright dieback and viscid rot disease in cranberry plants.</title>
        <authorList>
            <person name="Sarrasin M."/>
            <person name="Lang B.F."/>
            <person name="Burger G."/>
        </authorList>
    </citation>
    <scope>NUCLEOTIDE SEQUENCE [LARGE SCALE GENOMIC DNA]</scope>
    <source>
        <strain evidence="4 5">IS7</strain>
    </source>
</reference>
<dbReference type="Pfam" id="PF03914">
    <property type="entry name" value="CBF"/>
    <property type="match status" value="1"/>
</dbReference>
<comment type="caution">
    <text evidence="4">The sequence shown here is derived from an EMBL/GenBank/DDBJ whole genome shotgun (WGS) entry which is preliminary data.</text>
</comment>
<dbReference type="PANTHER" id="PTHR12455">
    <property type="entry name" value="NUCLEOLAR COMPLEX PROTEIN 4"/>
    <property type="match status" value="1"/>
</dbReference>
<dbReference type="Proteomes" id="UP001600888">
    <property type="component" value="Unassembled WGS sequence"/>
</dbReference>
<name>A0ABR4EK96_9PEZI</name>
<dbReference type="InterPro" id="IPR005612">
    <property type="entry name" value="CCAAT-binding_factor"/>
</dbReference>
<evidence type="ECO:0000256" key="1">
    <source>
        <dbReference type="ARBA" id="ARBA00007797"/>
    </source>
</evidence>
<organism evidence="4 5">
    <name type="scientific">Diaporthe vaccinii</name>
    <dbReference type="NCBI Taxonomy" id="105482"/>
    <lineage>
        <taxon>Eukaryota</taxon>
        <taxon>Fungi</taxon>
        <taxon>Dikarya</taxon>
        <taxon>Ascomycota</taxon>
        <taxon>Pezizomycotina</taxon>
        <taxon>Sordariomycetes</taxon>
        <taxon>Sordariomycetidae</taxon>
        <taxon>Diaporthales</taxon>
        <taxon>Diaporthaceae</taxon>
        <taxon>Diaporthe</taxon>
        <taxon>Diaporthe eres species complex</taxon>
    </lineage>
</organism>
<comment type="similarity">
    <text evidence="1">Belongs to the CBF/MAK21 family.</text>
</comment>
<dbReference type="PANTHER" id="PTHR12455:SF0">
    <property type="entry name" value="NUCLEOLAR COMPLEX PROTEIN 4 HOMOLOG"/>
    <property type="match status" value="1"/>
</dbReference>